<accession>A0A644YJU6</accession>
<dbReference type="InterPro" id="IPR011013">
    <property type="entry name" value="Gal_mutarotase_sf_dom"/>
</dbReference>
<dbReference type="GO" id="GO:0009313">
    <property type="term" value="P:oligosaccharide catabolic process"/>
    <property type="evidence" value="ECO:0007669"/>
    <property type="project" value="TreeGrafter"/>
</dbReference>
<evidence type="ECO:0000259" key="1">
    <source>
        <dbReference type="Pfam" id="PF17677"/>
    </source>
</evidence>
<name>A0A644YJU6_9ZZZZ</name>
<evidence type="ECO:0000313" key="2">
    <source>
        <dbReference type="EMBL" id="MPM28756.1"/>
    </source>
</evidence>
<dbReference type="EMBL" id="VSSQ01005338">
    <property type="protein sequence ID" value="MPM28756.1"/>
    <property type="molecule type" value="Genomic_DNA"/>
</dbReference>
<dbReference type="GO" id="GO:0030246">
    <property type="term" value="F:carbohydrate binding"/>
    <property type="evidence" value="ECO:0007669"/>
    <property type="project" value="InterPro"/>
</dbReference>
<gene>
    <name evidence="2" type="ORF">SDC9_75284</name>
</gene>
<dbReference type="PANTHER" id="PTHR46017">
    <property type="entry name" value="ALPHA-MANNOSIDASE 2C1"/>
    <property type="match status" value="1"/>
</dbReference>
<dbReference type="Pfam" id="PF17677">
    <property type="entry name" value="Glyco_hydro38C2"/>
    <property type="match status" value="1"/>
</dbReference>
<reference evidence="2" key="1">
    <citation type="submission" date="2019-08" db="EMBL/GenBank/DDBJ databases">
        <authorList>
            <person name="Kucharzyk K."/>
            <person name="Murdoch R.W."/>
            <person name="Higgins S."/>
            <person name="Loffler F."/>
        </authorList>
    </citation>
    <scope>NUCLEOTIDE SEQUENCE</scope>
</reference>
<dbReference type="InterPro" id="IPR041147">
    <property type="entry name" value="GH38_C"/>
</dbReference>
<sequence length="97" mass="10753">MLPASGSAKVGGVSLFSVDQPNVVIETIKAAEDGNGLIVRLYESQCCHRQVTLKAGYPIHQSWRTNLLEEAQEELTVQGNEVHFSVRPYQIVTIRVM</sequence>
<proteinExistence type="predicted"/>
<dbReference type="SUPFAM" id="SSF74650">
    <property type="entry name" value="Galactose mutarotase-like"/>
    <property type="match status" value="1"/>
</dbReference>
<dbReference type="Gene3D" id="2.60.40.2220">
    <property type="match status" value="1"/>
</dbReference>
<comment type="caution">
    <text evidence="2">The sequence shown here is derived from an EMBL/GenBank/DDBJ whole genome shotgun (WGS) entry which is preliminary data.</text>
</comment>
<feature type="domain" description="Glycosyl hydrolases family 38 C-terminal" evidence="1">
    <location>
        <begin position="22"/>
        <end position="94"/>
    </location>
</feature>
<protein>
    <recommendedName>
        <fullName evidence="1">Glycosyl hydrolases family 38 C-terminal domain-containing protein</fullName>
    </recommendedName>
</protein>
<organism evidence="2">
    <name type="scientific">bioreactor metagenome</name>
    <dbReference type="NCBI Taxonomy" id="1076179"/>
    <lineage>
        <taxon>unclassified sequences</taxon>
        <taxon>metagenomes</taxon>
        <taxon>ecological metagenomes</taxon>
    </lineage>
</organism>
<dbReference type="AlphaFoldDB" id="A0A644YJU6"/>
<dbReference type="PANTHER" id="PTHR46017:SF1">
    <property type="entry name" value="ALPHA-MANNOSIDASE 2C1"/>
    <property type="match status" value="1"/>
</dbReference>
<dbReference type="GO" id="GO:0004559">
    <property type="term" value="F:alpha-mannosidase activity"/>
    <property type="evidence" value="ECO:0007669"/>
    <property type="project" value="TreeGrafter"/>
</dbReference>